<dbReference type="Gene3D" id="1.25.40.90">
    <property type="match status" value="1"/>
</dbReference>
<keyword evidence="9" id="KW-0472">Membrane</keyword>
<dbReference type="Ensembl" id="ENSPMGT00000027386.1">
    <property type="protein sequence ID" value="ENSPMGP00000025713.1"/>
    <property type="gene ID" value="ENSPMGG00000020755.1"/>
</dbReference>
<dbReference type="Pfam" id="PF00790">
    <property type="entry name" value="VHS"/>
    <property type="match status" value="1"/>
</dbReference>
<comment type="similarity">
    <text evidence="3">Belongs to the GGA protein family.</text>
</comment>
<dbReference type="SUPFAM" id="SSF89009">
    <property type="entry name" value="GAT-like domain"/>
    <property type="match status" value="1"/>
</dbReference>
<keyword evidence="4" id="KW-0813">Transport</keyword>
<organism evidence="14 15">
    <name type="scientific">Periophthalmus magnuspinnatus</name>
    <dbReference type="NCBI Taxonomy" id="409849"/>
    <lineage>
        <taxon>Eukaryota</taxon>
        <taxon>Metazoa</taxon>
        <taxon>Chordata</taxon>
        <taxon>Craniata</taxon>
        <taxon>Vertebrata</taxon>
        <taxon>Euteleostomi</taxon>
        <taxon>Actinopterygii</taxon>
        <taxon>Neopterygii</taxon>
        <taxon>Teleostei</taxon>
        <taxon>Neoteleostei</taxon>
        <taxon>Acanthomorphata</taxon>
        <taxon>Gobiaria</taxon>
        <taxon>Gobiiformes</taxon>
        <taxon>Gobioidei</taxon>
        <taxon>Gobiidae</taxon>
        <taxon>Oxudercinae</taxon>
        <taxon>Periophthalmus</taxon>
    </lineage>
</organism>
<keyword evidence="15" id="KW-1185">Reference proteome</keyword>
<dbReference type="GO" id="GO:0035091">
    <property type="term" value="F:phosphatidylinositol binding"/>
    <property type="evidence" value="ECO:0007669"/>
    <property type="project" value="InterPro"/>
</dbReference>
<feature type="domain" description="GAE" evidence="12">
    <location>
        <begin position="337"/>
        <end position="468"/>
    </location>
</feature>
<dbReference type="AlphaFoldDB" id="A0A3B4B888"/>
<reference evidence="14" key="2">
    <citation type="submission" date="2025-09" db="UniProtKB">
        <authorList>
            <consortium name="Ensembl"/>
        </authorList>
    </citation>
    <scope>IDENTIFICATION</scope>
</reference>
<dbReference type="InterPro" id="IPR008153">
    <property type="entry name" value="GAE_dom"/>
</dbReference>
<reference evidence="14" key="1">
    <citation type="submission" date="2025-08" db="UniProtKB">
        <authorList>
            <consortium name="Ensembl"/>
        </authorList>
    </citation>
    <scope>IDENTIFICATION</scope>
</reference>
<dbReference type="InterPro" id="IPR002014">
    <property type="entry name" value="VHS_dom"/>
</dbReference>
<dbReference type="InterPro" id="IPR008942">
    <property type="entry name" value="ENTH_VHS"/>
</dbReference>
<evidence type="ECO:0000256" key="8">
    <source>
        <dbReference type="ARBA" id="ARBA00023034"/>
    </source>
</evidence>
<evidence type="ECO:0000256" key="2">
    <source>
        <dbReference type="ARBA" id="ARBA00004220"/>
    </source>
</evidence>
<dbReference type="SMART" id="SM00288">
    <property type="entry name" value="VHS"/>
    <property type="match status" value="1"/>
</dbReference>
<evidence type="ECO:0000256" key="7">
    <source>
        <dbReference type="ARBA" id="ARBA00022927"/>
    </source>
</evidence>
<feature type="domain" description="VHS" evidence="11">
    <location>
        <begin position="17"/>
        <end position="121"/>
    </location>
</feature>
<dbReference type="GO" id="GO:0031267">
    <property type="term" value="F:small GTPase binding"/>
    <property type="evidence" value="ECO:0007669"/>
    <property type="project" value="InterPro"/>
</dbReference>
<feature type="compositionally biased region" description="Low complexity" evidence="10">
    <location>
        <begin position="306"/>
        <end position="315"/>
    </location>
</feature>
<dbReference type="InterPro" id="IPR008152">
    <property type="entry name" value="Clathrin_a/b/g-adaptin_app_Ig"/>
</dbReference>
<keyword evidence="5" id="KW-0967">Endosome</keyword>
<dbReference type="Pfam" id="PF18308">
    <property type="entry name" value="GGA_N-GAT"/>
    <property type="match status" value="1"/>
</dbReference>
<accession>A0A3B4B888</accession>
<protein>
    <recommendedName>
        <fullName evidence="16">Golgi associated, gamma adaptin ear containing, ARF binding protein 2</fullName>
    </recommendedName>
</protein>
<dbReference type="PANTHER" id="PTHR45905">
    <property type="entry name" value="GOLGI-LOCALIZED, GAMMA-ADAPTIN EAR CONTAINING, ARF BINDING PROTEIN"/>
    <property type="match status" value="1"/>
</dbReference>
<evidence type="ECO:0000313" key="15">
    <source>
        <dbReference type="Proteomes" id="UP000261520"/>
    </source>
</evidence>
<dbReference type="InterPro" id="IPR013041">
    <property type="entry name" value="Clathrin_app_Ig-like_sf"/>
</dbReference>
<dbReference type="PROSITE" id="PS50179">
    <property type="entry name" value="VHS"/>
    <property type="match status" value="1"/>
</dbReference>
<dbReference type="Pfam" id="PF03127">
    <property type="entry name" value="GAT"/>
    <property type="match status" value="1"/>
</dbReference>
<evidence type="ECO:0000259" key="11">
    <source>
        <dbReference type="PROSITE" id="PS50179"/>
    </source>
</evidence>
<dbReference type="PANTHER" id="PTHR45905:SF6">
    <property type="entry name" value="ADP-RIBOSYLATION FACTOR-BINDING PROTEIN GGA3"/>
    <property type="match status" value="1"/>
</dbReference>
<evidence type="ECO:0000256" key="6">
    <source>
        <dbReference type="ARBA" id="ARBA00022843"/>
    </source>
</evidence>
<evidence type="ECO:0000313" key="14">
    <source>
        <dbReference type="Ensembl" id="ENSPMGP00000025713.1"/>
    </source>
</evidence>
<dbReference type="SUPFAM" id="SSF48464">
    <property type="entry name" value="ENTH/VHS domain"/>
    <property type="match status" value="1"/>
</dbReference>
<evidence type="ECO:0008006" key="16">
    <source>
        <dbReference type="Google" id="ProtNLM"/>
    </source>
</evidence>
<evidence type="ECO:0000259" key="13">
    <source>
        <dbReference type="PROSITE" id="PS50909"/>
    </source>
</evidence>
<evidence type="ECO:0000256" key="5">
    <source>
        <dbReference type="ARBA" id="ARBA00022753"/>
    </source>
</evidence>
<dbReference type="SMART" id="SM00809">
    <property type="entry name" value="Alpha_adaptinC2"/>
    <property type="match status" value="1"/>
</dbReference>
<dbReference type="Gene3D" id="2.60.40.1230">
    <property type="match status" value="1"/>
</dbReference>
<dbReference type="InterPro" id="IPR038425">
    <property type="entry name" value="GAT_sf"/>
</dbReference>
<dbReference type="GO" id="GO:0006886">
    <property type="term" value="P:intracellular protein transport"/>
    <property type="evidence" value="ECO:0007669"/>
    <property type="project" value="InterPro"/>
</dbReference>
<evidence type="ECO:0000256" key="1">
    <source>
        <dbReference type="ARBA" id="ARBA00004150"/>
    </source>
</evidence>
<feature type="domain" description="GAT" evidence="13">
    <location>
        <begin position="145"/>
        <end position="274"/>
    </location>
</feature>
<dbReference type="GO" id="GO:0043130">
    <property type="term" value="F:ubiquitin binding"/>
    <property type="evidence" value="ECO:0007669"/>
    <property type="project" value="InterPro"/>
</dbReference>
<dbReference type="STRING" id="409849.ENSPMGP00000025713"/>
<dbReference type="SUPFAM" id="SSF49348">
    <property type="entry name" value="Clathrin adaptor appendage domain"/>
    <property type="match status" value="1"/>
</dbReference>
<dbReference type="GO" id="GO:0031901">
    <property type="term" value="C:early endosome membrane"/>
    <property type="evidence" value="ECO:0007669"/>
    <property type="project" value="UniProtKB-SubCell"/>
</dbReference>
<proteinExistence type="inferred from homology"/>
<evidence type="ECO:0000256" key="4">
    <source>
        <dbReference type="ARBA" id="ARBA00022448"/>
    </source>
</evidence>
<evidence type="ECO:0000256" key="9">
    <source>
        <dbReference type="ARBA" id="ARBA00023136"/>
    </source>
</evidence>
<dbReference type="InterPro" id="IPR004152">
    <property type="entry name" value="GAT_dom"/>
</dbReference>
<dbReference type="PROSITE" id="PS50180">
    <property type="entry name" value="GAE"/>
    <property type="match status" value="1"/>
</dbReference>
<dbReference type="Gene3D" id="1.20.58.160">
    <property type="match status" value="1"/>
</dbReference>
<dbReference type="GO" id="GO:0034394">
    <property type="term" value="P:protein localization to cell surface"/>
    <property type="evidence" value="ECO:0007669"/>
    <property type="project" value="TreeGrafter"/>
</dbReference>
<dbReference type="Proteomes" id="UP000261520">
    <property type="component" value="Unplaced"/>
</dbReference>
<dbReference type="PROSITE" id="PS50909">
    <property type="entry name" value="GAT"/>
    <property type="match status" value="1"/>
</dbReference>
<feature type="compositionally biased region" description="Polar residues" evidence="10">
    <location>
        <begin position="289"/>
        <end position="299"/>
    </location>
</feature>
<dbReference type="CDD" id="cd03567">
    <property type="entry name" value="VHS_GGA_metazoan"/>
    <property type="match status" value="1"/>
</dbReference>
<feature type="region of interest" description="Disordered" evidence="10">
    <location>
        <begin position="277"/>
        <end position="321"/>
    </location>
</feature>
<dbReference type="InterPro" id="IPR041198">
    <property type="entry name" value="GGA_N-GAT"/>
</dbReference>
<evidence type="ECO:0000256" key="10">
    <source>
        <dbReference type="SAM" id="MobiDB-lite"/>
    </source>
</evidence>
<sequence length="476" mass="54549">YPEDSWETVQAFYQTVNPQVALRLLAHKIQSPQEREALKALTVLEACMNECGQKFHNEVAKFRFLNELIKVLSPKYFGAWSPERVKERLVEVLYGWTLWLRDQPKIQEAYNMLKKQDIVKKDPKLSSTLIMPPAPNRSSTSIFEQDDTTKLLDRLLKSGRPEDLETANRLIKSAMQHVQKEIGYFSMKTIKHILHSTKNLLYFYVCAQEQERAARVQRREDLLKEGLFERCDRLRPTLFRLASETTEDDMALSQVLEANDELTLALKAYRAHMSTQSEAAERKAVERSPGQTPHWSQSHGRPYLDSSMSLKKSSSPVRTEEPSLQNVFVPVHSIRASHVEPITVLDQAGVHVSLHFSREPPVGRPTVAVLVLSTVNTSALGVTGFSFQAAVPKVKTIRHAQTWLWQHRFSHDCSNMIVVKQLEHWLHTVPLIIFSSCLCQKAVRLRYKLTLTHGEQQVNESGEISTFPEWSRMIGQ</sequence>
<evidence type="ECO:0000259" key="12">
    <source>
        <dbReference type="PROSITE" id="PS50180"/>
    </source>
</evidence>
<keyword evidence="6" id="KW-0832">Ubl conjugation</keyword>
<name>A0A3B4B888_9GOBI</name>
<comment type="subcellular location">
    <subcellularLocation>
        <location evidence="2">Early endosome membrane</location>
        <topology evidence="2">Peripheral membrane protein</topology>
    </subcellularLocation>
    <subcellularLocation>
        <location evidence="1">Golgi apparatus</location>
        <location evidence="1">trans-Golgi network membrane</location>
        <topology evidence="1">Peripheral membrane protein</topology>
    </subcellularLocation>
</comment>
<dbReference type="GO" id="GO:0006893">
    <property type="term" value="P:Golgi to plasma membrane transport"/>
    <property type="evidence" value="ECO:0007669"/>
    <property type="project" value="TreeGrafter"/>
</dbReference>
<dbReference type="InterPro" id="IPR027422">
    <property type="entry name" value="GGA1-3"/>
</dbReference>
<evidence type="ECO:0000256" key="3">
    <source>
        <dbReference type="ARBA" id="ARBA00008099"/>
    </source>
</evidence>
<keyword evidence="8" id="KW-0333">Golgi apparatus</keyword>
<dbReference type="GO" id="GO:0005802">
    <property type="term" value="C:trans-Golgi network"/>
    <property type="evidence" value="ECO:0007669"/>
    <property type="project" value="InterPro"/>
</dbReference>
<keyword evidence="7" id="KW-0653">Protein transport</keyword>